<protein>
    <submittedName>
        <fullName evidence="1">P22 phage major capsid protein family protein</fullName>
    </submittedName>
</protein>
<organism evidence="1 2">
    <name type="scientific">Prauserella oleivorans</name>
    <dbReference type="NCBI Taxonomy" id="1478153"/>
    <lineage>
        <taxon>Bacteria</taxon>
        <taxon>Bacillati</taxon>
        <taxon>Actinomycetota</taxon>
        <taxon>Actinomycetes</taxon>
        <taxon>Pseudonocardiales</taxon>
        <taxon>Pseudonocardiaceae</taxon>
        <taxon>Prauserella</taxon>
    </lineage>
</organism>
<sequence>MAVTAFIPQIWSAFLQTAFQEREVIASTLTREFEGEAVRGNVVRVPFAATPSVVDYAAAGRTINAEEATVTTVDVPVDHEDAFAVKIDDVDRAQAAGSFEPVMRAASGALVEKYETRLAEMLLTGGTALDGSGTDAADGDAAFDVVMDLRQALSQAKAPLGERFLIVNPEFSRMLLGADSKLTSVDAAGDAAGLRQATIGQLAGFTVVETAILSPGRQAAIGLHSSAAAFVSQINETEAVRAHNAFADVVRGLHVSGHAVLRPEAVVVFQGAAPAAG</sequence>
<gene>
    <name evidence="1" type="ORF">ACFS2C_06680</name>
</gene>
<keyword evidence="2" id="KW-1185">Reference proteome</keyword>
<accession>A0ABW5W917</accession>
<dbReference type="Proteomes" id="UP001597478">
    <property type="component" value="Unassembled WGS sequence"/>
</dbReference>
<dbReference type="RefSeq" id="WP_377386528.1">
    <property type="nucleotide sequence ID" value="NZ_JBHSAN010000006.1"/>
</dbReference>
<reference evidence="2" key="1">
    <citation type="journal article" date="2019" name="Int. J. Syst. Evol. Microbiol.">
        <title>The Global Catalogue of Microorganisms (GCM) 10K type strain sequencing project: providing services to taxonomists for standard genome sequencing and annotation.</title>
        <authorList>
            <consortium name="The Broad Institute Genomics Platform"/>
            <consortium name="The Broad Institute Genome Sequencing Center for Infectious Disease"/>
            <person name="Wu L."/>
            <person name="Ma J."/>
        </authorList>
    </citation>
    <scope>NUCLEOTIDE SEQUENCE [LARGE SCALE GENOMIC DNA]</scope>
    <source>
        <strain evidence="2">IBRC-M 10906</strain>
    </source>
</reference>
<evidence type="ECO:0000313" key="1">
    <source>
        <dbReference type="EMBL" id="MFD2799073.1"/>
    </source>
</evidence>
<evidence type="ECO:0000313" key="2">
    <source>
        <dbReference type="Proteomes" id="UP001597478"/>
    </source>
</evidence>
<comment type="caution">
    <text evidence="1">The sequence shown here is derived from an EMBL/GenBank/DDBJ whole genome shotgun (WGS) entry which is preliminary data.</text>
</comment>
<proteinExistence type="predicted"/>
<dbReference type="EMBL" id="JBHUOF010000007">
    <property type="protein sequence ID" value="MFD2799073.1"/>
    <property type="molecule type" value="Genomic_DNA"/>
</dbReference>
<name>A0ABW5W917_9PSEU</name>
<dbReference type="SUPFAM" id="SSF56563">
    <property type="entry name" value="Major capsid protein gp5"/>
    <property type="match status" value="1"/>
</dbReference>